<keyword evidence="2" id="KW-1185">Reference proteome</keyword>
<gene>
    <name evidence="1" type="ORF">PG991_005026</name>
</gene>
<dbReference type="EMBL" id="JAQQWI010000007">
    <property type="protein sequence ID" value="KAK8027970.1"/>
    <property type="molecule type" value="Genomic_DNA"/>
</dbReference>
<evidence type="ECO:0000313" key="2">
    <source>
        <dbReference type="Proteomes" id="UP001396898"/>
    </source>
</evidence>
<protein>
    <submittedName>
        <fullName evidence="1">Uncharacterized protein</fullName>
    </submittedName>
</protein>
<sequence>MAQPETPAIMAGRVTRPAALGFFSVVIAVSFPAVSLAATAWRAVRVGAPEMLVAKVRGGCTVVAAAVVWLLVDSWGELDELPPSSAVPGFLSPFRVPSAPLLSLPAGGWGRLGLPPSLAPGLLPPLRVPSGLLSGLSLFAPPAPPVVSGPLAVPDPGGGWREVGLAPDAFVLGEGREALPVDCGLATALEPRTGDCTVAVAGVAAALRVRELDAAAILEKLRVTELDTAAGLEELRVIAPATAAGLEELRATELTIAAGRDAL</sequence>
<evidence type="ECO:0000313" key="1">
    <source>
        <dbReference type="EMBL" id="KAK8027970.1"/>
    </source>
</evidence>
<comment type="caution">
    <text evidence="1">The sequence shown here is derived from an EMBL/GenBank/DDBJ whole genome shotgun (WGS) entry which is preliminary data.</text>
</comment>
<organism evidence="1 2">
    <name type="scientific">Apiospora marii</name>
    <dbReference type="NCBI Taxonomy" id="335849"/>
    <lineage>
        <taxon>Eukaryota</taxon>
        <taxon>Fungi</taxon>
        <taxon>Dikarya</taxon>
        <taxon>Ascomycota</taxon>
        <taxon>Pezizomycotina</taxon>
        <taxon>Sordariomycetes</taxon>
        <taxon>Xylariomycetidae</taxon>
        <taxon>Amphisphaeriales</taxon>
        <taxon>Apiosporaceae</taxon>
        <taxon>Apiospora</taxon>
    </lineage>
</organism>
<accession>A0ABR1S806</accession>
<reference evidence="1 2" key="1">
    <citation type="submission" date="2023-01" db="EMBL/GenBank/DDBJ databases">
        <title>Analysis of 21 Apiospora genomes using comparative genomics revels a genus with tremendous synthesis potential of carbohydrate active enzymes and secondary metabolites.</title>
        <authorList>
            <person name="Sorensen T."/>
        </authorList>
    </citation>
    <scope>NUCLEOTIDE SEQUENCE [LARGE SCALE GENOMIC DNA]</scope>
    <source>
        <strain evidence="1 2">CBS 20057</strain>
    </source>
</reference>
<proteinExistence type="predicted"/>
<dbReference type="Proteomes" id="UP001396898">
    <property type="component" value="Unassembled WGS sequence"/>
</dbReference>
<name>A0ABR1S806_9PEZI</name>